<dbReference type="Proteomes" id="UP000241447">
    <property type="component" value="Chromosome"/>
</dbReference>
<dbReference type="RefSeq" id="WP_107721436.1">
    <property type="nucleotide sequence ID" value="NZ_CP028475.1"/>
</dbReference>
<keyword evidence="1" id="KW-0732">Signal</keyword>
<feature type="signal peptide" evidence="1">
    <location>
        <begin position="1"/>
        <end position="31"/>
    </location>
</feature>
<accession>A0A2R4M603</accession>
<sequence>MSRFKSPKGHNLFIVTVFGFLALLACGLALADGTSKGKDVTQISFHCEAEGNLQGSANDTLCDLALTALNASGIEVTQATETTQLTRLNLTIRPTQLGLSMQATLNGSKRGIQHFDRTLSVVDKQDGDKSALYSRFFMRFFAEIFE</sequence>
<reference evidence="2 3" key="1">
    <citation type="submission" date="2018-03" db="EMBL/GenBank/DDBJ databases">
        <title>The Complete Genome of Celeribacter baekdonensis strain LH4, a Thiosulfate-Oxidizing Alphaproteobacterium Isolated from Gulf of Mexico Continental Slope Sediments.</title>
        <authorList>
            <person name="Flood B.E."/>
            <person name="Bailey J.V."/>
            <person name="Leprich D."/>
        </authorList>
    </citation>
    <scope>NUCLEOTIDE SEQUENCE [LARGE SCALE GENOMIC DNA]</scope>
    <source>
        <strain evidence="2 3">LH4</strain>
    </source>
</reference>
<protein>
    <submittedName>
        <fullName evidence="2">Uncharacterized protein</fullName>
    </submittedName>
</protein>
<feature type="chain" id="PRO_5015304970" evidence="1">
    <location>
        <begin position="32"/>
        <end position="146"/>
    </location>
</feature>
<evidence type="ECO:0000256" key="1">
    <source>
        <dbReference type="SAM" id="SignalP"/>
    </source>
</evidence>
<dbReference type="EMBL" id="CP028475">
    <property type="protein sequence ID" value="AVW92603.1"/>
    <property type="molecule type" value="Genomic_DNA"/>
</dbReference>
<gene>
    <name evidence="2" type="ORF">DA792_17150</name>
</gene>
<organism evidence="2 3">
    <name type="scientific">Celeribacter baekdonensis</name>
    <dbReference type="NCBI Taxonomy" id="875171"/>
    <lineage>
        <taxon>Bacteria</taxon>
        <taxon>Pseudomonadati</taxon>
        <taxon>Pseudomonadota</taxon>
        <taxon>Alphaproteobacteria</taxon>
        <taxon>Rhodobacterales</taxon>
        <taxon>Roseobacteraceae</taxon>
        <taxon>Celeribacter</taxon>
    </lineage>
</organism>
<proteinExistence type="predicted"/>
<dbReference type="AlphaFoldDB" id="A0A2R4M603"/>
<dbReference type="KEGG" id="cbak:DA792_17150"/>
<evidence type="ECO:0000313" key="3">
    <source>
        <dbReference type="Proteomes" id="UP000241447"/>
    </source>
</evidence>
<dbReference type="PROSITE" id="PS51257">
    <property type="entry name" value="PROKAR_LIPOPROTEIN"/>
    <property type="match status" value="1"/>
</dbReference>
<evidence type="ECO:0000313" key="2">
    <source>
        <dbReference type="EMBL" id="AVW92603.1"/>
    </source>
</evidence>
<name>A0A2R4M603_9RHOB</name>